<evidence type="ECO:0000256" key="1">
    <source>
        <dbReference type="SAM" id="SignalP"/>
    </source>
</evidence>
<evidence type="ECO:0000313" key="2">
    <source>
        <dbReference type="EMBL" id="KAF1828812.1"/>
    </source>
</evidence>
<organism evidence="2 3">
    <name type="scientific">Decorospora gaudefroyi</name>
    <dbReference type="NCBI Taxonomy" id="184978"/>
    <lineage>
        <taxon>Eukaryota</taxon>
        <taxon>Fungi</taxon>
        <taxon>Dikarya</taxon>
        <taxon>Ascomycota</taxon>
        <taxon>Pezizomycotina</taxon>
        <taxon>Dothideomycetes</taxon>
        <taxon>Pleosporomycetidae</taxon>
        <taxon>Pleosporales</taxon>
        <taxon>Pleosporineae</taxon>
        <taxon>Pleosporaceae</taxon>
        <taxon>Decorospora</taxon>
    </lineage>
</organism>
<keyword evidence="1" id="KW-0732">Signal</keyword>
<feature type="signal peptide" evidence="1">
    <location>
        <begin position="1"/>
        <end position="17"/>
    </location>
</feature>
<feature type="chain" id="PRO_5025425172" evidence="1">
    <location>
        <begin position="18"/>
        <end position="78"/>
    </location>
</feature>
<dbReference type="EMBL" id="ML975494">
    <property type="protein sequence ID" value="KAF1828812.1"/>
    <property type="molecule type" value="Genomic_DNA"/>
</dbReference>
<name>A0A6A5K3H9_9PLEO</name>
<keyword evidence="3" id="KW-1185">Reference proteome</keyword>
<dbReference type="AlphaFoldDB" id="A0A6A5K3H9"/>
<evidence type="ECO:0000313" key="3">
    <source>
        <dbReference type="Proteomes" id="UP000800040"/>
    </source>
</evidence>
<reference evidence="2" key="1">
    <citation type="submission" date="2020-01" db="EMBL/GenBank/DDBJ databases">
        <authorList>
            <consortium name="DOE Joint Genome Institute"/>
            <person name="Haridas S."/>
            <person name="Albert R."/>
            <person name="Binder M."/>
            <person name="Bloem J."/>
            <person name="Labutti K."/>
            <person name="Salamov A."/>
            <person name="Andreopoulos B."/>
            <person name="Baker S.E."/>
            <person name="Barry K."/>
            <person name="Bills G."/>
            <person name="Bluhm B.H."/>
            <person name="Cannon C."/>
            <person name="Castanera R."/>
            <person name="Culley D.E."/>
            <person name="Daum C."/>
            <person name="Ezra D."/>
            <person name="Gonzalez J.B."/>
            <person name="Henrissat B."/>
            <person name="Kuo A."/>
            <person name="Liang C."/>
            <person name="Lipzen A."/>
            <person name="Lutzoni F."/>
            <person name="Magnuson J."/>
            <person name="Mondo S."/>
            <person name="Nolan M."/>
            <person name="Ohm R."/>
            <person name="Pangilinan J."/>
            <person name="Park H.-J."/>
            <person name="Ramirez L."/>
            <person name="Alfaro M."/>
            <person name="Sun H."/>
            <person name="Tritt A."/>
            <person name="Yoshinaga Y."/>
            <person name="Zwiers L.-H."/>
            <person name="Turgeon B.G."/>
            <person name="Goodwin S.B."/>
            <person name="Spatafora J.W."/>
            <person name="Crous P.W."/>
            <person name="Grigoriev I.V."/>
        </authorList>
    </citation>
    <scope>NUCLEOTIDE SEQUENCE</scope>
    <source>
        <strain evidence="2">P77</strain>
    </source>
</reference>
<proteinExistence type="predicted"/>
<sequence>MHFSTAVVIMLASTASARVFTLYDDINFGGNSHRETRNDDAACCIERGCTGSNWQQRGNAFTVPGFLDNHIWSFRNQC</sequence>
<protein>
    <submittedName>
        <fullName evidence="2">Uncharacterized protein</fullName>
    </submittedName>
</protein>
<dbReference type="Proteomes" id="UP000800040">
    <property type="component" value="Unassembled WGS sequence"/>
</dbReference>
<dbReference type="OrthoDB" id="4789728at2759"/>
<gene>
    <name evidence="2" type="ORF">BDW02DRAFT_511411</name>
</gene>
<accession>A0A6A5K3H9</accession>